<evidence type="ECO:0000256" key="1">
    <source>
        <dbReference type="SAM" id="MobiDB-lite"/>
    </source>
</evidence>
<evidence type="ECO:0000313" key="2">
    <source>
        <dbReference type="EMBL" id="CAK0824831.1"/>
    </source>
</evidence>
<feature type="region of interest" description="Disordered" evidence="1">
    <location>
        <begin position="1"/>
        <end position="65"/>
    </location>
</feature>
<keyword evidence="3" id="KW-1185">Reference proteome</keyword>
<sequence length="65" mass="6522">AMARGACAVPRASSTTRARSRAPRASWAGRARGRPRATPSAAGGATCGAPRARPTPEAARDVPAP</sequence>
<feature type="non-terminal residue" evidence="2">
    <location>
        <position position="65"/>
    </location>
</feature>
<proteinExistence type="predicted"/>
<organism evidence="2 3">
    <name type="scientific">Prorocentrum cordatum</name>
    <dbReference type="NCBI Taxonomy" id="2364126"/>
    <lineage>
        <taxon>Eukaryota</taxon>
        <taxon>Sar</taxon>
        <taxon>Alveolata</taxon>
        <taxon>Dinophyceae</taxon>
        <taxon>Prorocentrales</taxon>
        <taxon>Prorocentraceae</taxon>
        <taxon>Prorocentrum</taxon>
    </lineage>
</organism>
<accession>A0ABN9RZL9</accession>
<reference evidence="2" key="1">
    <citation type="submission" date="2023-10" db="EMBL/GenBank/DDBJ databases">
        <authorList>
            <person name="Chen Y."/>
            <person name="Shah S."/>
            <person name="Dougan E. K."/>
            <person name="Thang M."/>
            <person name="Chan C."/>
        </authorList>
    </citation>
    <scope>NUCLEOTIDE SEQUENCE [LARGE SCALE GENOMIC DNA]</scope>
</reference>
<name>A0ABN9RZL9_9DINO</name>
<protein>
    <submittedName>
        <fullName evidence="2">Uncharacterized protein</fullName>
    </submittedName>
</protein>
<dbReference type="Proteomes" id="UP001189429">
    <property type="component" value="Unassembled WGS sequence"/>
</dbReference>
<dbReference type="EMBL" id="CAUYUJ010008751">
    <property type="protein sequence ID" value="CAK0824831.1"/>
    <property type="molecule type" value="Genomic_DNA"/>
</dbReference>
<comment type="caution">
    <text evidence="2">The sequence shown here is derived from an EMBL/GenBank/DDBJ whole genome shotgun (WGS) entry which is preliminary data.</text>
</comment>
<evidence type="ECO:0000313" key="3">
    <source>
        <dbReference type="Proteomes" id="UP001189429"/>
    </source>
</evidence>
<feature type="compositionally biased region" description="Low complexity" evidence="1">
    <location>
        <begin position="10"/>
        <end position="57"/>
    </location>
</feature>
<gene>
    <name evidence="2" type="ORF">PCOR1329_LOCUS25128</name>
</gene>
<feature type="non-terminal residue" evidence="2">
    <location>
        <position position="1"/>
    </location>
</feature>